<dbReference type="InterPro" id="IPR015424">
    <property type="entry name" value="PyrdxlP-dep_Trfase"/>
</dbReference>
<dbReference type="GO" id="GO:0009103">
    <property type="term" value="P:lipopolysaccharide biosynthetic process"/>
    <property type="evidence" value="ECO:0007669"/>
    <property type="project" value="UniProtKB-UniRule"/>
</dbReference>
<dbReference type="InterPro" id="IPR015421">
    <property type="entry name" value="PyrdxlP-dep_Trfase_major"/>
</dbReference>
<dbReference type="UniPathway" id="UPA00030"/>
<protein>
    <recommendedName>
        <fullName evidence="14">UDP-4-amino-4-deoxy-L-arabinose--oxoglutarate aminotransferase</fullName>
        <ecNumber evidence="14">2.6.1.87</ecNumber>
    </recommendedName>
    <alternativeName>
        <fullName evidence="14">UDP-(beta-L-threo-pentapyranosyl-4''-ulose diphosphate) aminotransferase</fullName>
        <shortName evidence="14">UDP-Ara4O aminotransferase</shortName>
    </alternativeName>
    <alternativeName>
        <fullName evidence="14">UDP-4-amino-4-deoxy-L-arabinose aminotransferase</fullName>
    </alternativeName>
</protein>
<name>A0A7V8L6J8_9GAMM</name>
<comment type="catalytic activity">
    <reaction evidence="10 14">
        <text>UDP-4-amino-4-deoxy-beta-L-arabinose + 2-oxoglutarate = UDP-beta-L-threo-pentopyranos-4-ulose + L-glutamate</text>
        <dbReference type="Rhea" id="RHEA:24710"/>
        <dbReference type="ChEBI" id="CHEBI:16810"/>
        <dbReference type="ChEBI" id="CHEBI:29985"/>
        <dbReference type="ChEBI" id="CHEBI:58708"/>
        <dbReference type="ChEBI" id="CHEBI:58710"/>
        <dbReference type="EC" id="2.6.1.87"/>
    </reaction>
</comment>
<proteinExistence type="inferred from homology"/>
<dbReference type="GO" id="GO:0009245">
    <property type="term" value="P:lipid A biosynthetic process"/>
    <property type="evidence" value="ECO:0007669"/>
    <property type="project" value="UniProtKB-KW"/>
</dbReference>
<keyword evidence="3 14" id="KW-0441">Lipid A biosynthesis</keyword>
<dbReference type="PIRSF" id="PIRSF000390">
    <property type="entry name" value="PLP_StrS"/>
    <property type="match status" value="1"/>
</dbReference>
<dbReference type="PANTHER" id="PTHR30244:SF41">
    <property type="entry name" value="UDP-4-AMINO-4-DEOXY-L-ARABINOSE--OXOGLUTARATE AMINOTRANSFERASE"/>
    <property type="match status" value="1"/>
</dbReference>
<comment type="subunit">
    <text evidence="14">Homodimer.</text>
</comment>
<evidence type="ECO:0000256" key="12">
    <source>
        <dbReference type="ARBA" id="ARBA00060687"/>
    </source>
</evidence>
<dbReference type="Gene3D" id="3.40.640.10">
    <property type="entry name" value="Type I PLP-dependent aspartate aminotransferase-like (Major domain)"/>
    <property type="match status" value="1"/>
</dbReference>
<sequence>MTDFLPFSRPAMGDEEMAAVAEVLRSGWITTGPKCQQLEQAFCQQVGCRQAIAVSSATGGMHVTLMALGIGPGDEVITPSQTWVSTVNIITLLGAEPVMVDVDRHTLMVRPQDVEAAITPKTKAIIPVHYAGAPADLDALRALSERYGIPLIEDAAHAVGTQYREAWIGASGTAIFSFHAIKNITCAEGGMVVTDDEALAERIRSLKFHGLGVDAFDRQLQGRKPQAEVVMPGFKYNLADINAAIALVQLDKLPAINARRQQLAARYLTPLRALPLQPLAVPDYPHLHAWHLFMVRVDEAQCGISRDGLMAALQTRGIGTGLHFRAVHTQKYYRERYPHLHLPETEWNSASLMTLPLFPDMQDSDVDRVVAALTSILESVRD</sequence>
<keyword evidence="2 14" id="KW-0444">Lipid biosynthesis</keyword>
<evidence type="ECO:0000256" key="3">
    <source>
        <dbReference type="ARBA" id="ARBA00022556"/>
    </source>
</evidence>
<dbReference type="Pfam" id="PF01041">
    <property type="entry name" value="DegT_DnrJ_EryC1"/>
    <property type="match status" value="1"/>
</dbReference>
<dbReference type="GO" id="GO:0016020">
    <property type="term" value="C:membrane"/>
    <property type="evidence" value="ECO:0007669"/>
    <property type="project" value="GOC"/>
</dbReference>
<dbReference type="SUPFAM" id="SSF53383">
    <property type="entry name" value="PLP-dependent transferases"/>
    <property type="match status" value="1"/>
</dbReference>
<evidence type="ECO:0000256" key="11">
    <source>
        <dbReference type="ARBA" id="ARBA00057776"/>
    </source>
</evidence>
<evidence type="ECO:0000256" key="15">
    <source>
        <dbReference type="PIRSR" id="PIRSR000390-1"/>
    </source>
</evidence>
<dbReference type="RefSeq" id="WP_039346180.1">
    <property type="nucleotide sequence ID" value="NZ_JSXC01000011.1"/>
</dbReference>
<evidence type="ECO:0000256" key="16">
    <source>
        <dbReference type="PIRSR" id="PIRSR000390-2"/>
    </source>
</evidence>
<evidence type="ECO:0000256" key="14">
    <source>
        <dbReference type="HAMAP-Rule" id="MF_01167"/>
    </source>
</evidence>
<dbReference type="GO" id="GO:0030170">
    <property type="term" value="F:pyridoxal phosphate binding"/>
    <property type="evidence" value="ECO:0007669"/>
    <property type="project" value="TreeGrafter"/>
</dbReference>
<comment type="pathway">
    <text evidence="14">Bacterial outer membrane biogenesis; lipopolysaccharide biosynthesis.</text>
</comment>
<evidence type="ECO:0000256" key="6">
    <source>
        <dbReference type="ARBA" id="ARBA00022898"/>
    </source>
</evidence>
<gene>
    <name evidence="14" type="primary">arnB</name>
    <name evidence="17" type="ORF">OI69_03545</name>
</gene>
<evidence type="ECO:0000256" key="2">
    <source>
        <dbReference type="ARBA" id="ARBA00022516"/>
    </source>
</evidence>
<evidence type="ECO:0000313" key="18">
    <source>
        <dbReference type="Proteomes" id="UP000053038"/>
    </source>
</evidence>
<comment type="pathway">
    <text evidence="12 14">Nucleotide-sugar biosynthesis; UDP-4-deoxy-4-formamido-beta-L-arabinose biosynthesis; UDP-4-deoxy-4-formamido-beta-L-arabinose from UDP-alpha-D-glucuronate: step 2/3.</text>
</comment>
<dbReference type="PANTHER" id="PTHR30244">
    <property type="entry name" value="TRANSAMINASE"/>
    <property type="match status" value="1"/>
</dbReference>
<comment type="caution">
    <text evidence="17">The sequence shown here is derived from an EMBL/GenBank/DDBJ whole genome shotgun (WGS) entry which is preliminary data.</text>
</comment>
<comment type="function">
    <text evidence="11 14">Catalyzes the conversion of UDP-4-keto-arabinose (UDP-Ara4O) to UDP-4-amino-4-deoxy-L-arabinose (UDP-L-Ara4N). The modified arabinose is attached to lipid A and is required for resistance to polymyxin and cationic antimicrobial peptides.</text>
</comment>
<dbReference type="InterPro" id="IPR000653">
    <property type="entry name" value="DegT/StrS_aminotransferase"/>
</dbReference>
<dbReference type="GO" id="GO:0046677">
    <property type="term" value="P:response to antibiotic"/>
    <property type="evidence" value="ECO:0007669"/>
    <property type="project" value="UniProtKB-KW"/>
</dbReference>
<dbReference type="FunFam" id="3.90.1150.10:FF:000030">
    <property type="entry name" value="UDP-4-amino-4-deoxy-L-arabinose--oxoglutarate aminotransferase"/>
    <property type="match status" value="1"/>
</dbReference>
<dbReference type="EC" id="2.6.1.87" evidence="14"/>
<organism evidence="17 18">
    <name type="scientific">Pectobacterium fontis</name>
    <dbReference type="NCBI Taxonomy" id="2558042"/>
    <lineage>
        <taxon>Bacteria</taxon>
        <taxon>Pseudomonadati</taxon>
        <taxon>Pseudomonadota</taxon>
        <taxon>Gammaproteobacteria</taxon>
        <taxon>Enterobacterales</taxon>
        <taxon>Pectobacteriaceae</taxon>
        <taxon>Pectobacterium</taxon>
    </lineage>
</organism>
<dbReference type="GO" id="GO:0099620">
    <property type="term" value="F:UDP-4-amino-4-deoxy-L-arabinose aminotransferase"/>
    <property type="evidence" value="ECO:0007669"/>
    <property type="project" value="UniProtKB-EC"/>
</dbReference>
<evidence type="ECO:0000256" key="4">
    <source>
        <dbReference type="ARBA" id="ARBA00022576"/>
    </source>
</evidence>
<dbReference type="Proteomes" id="UP000053038">
    <property type="component" value="Unassembled WGS sequence"/>
</dbReference>
<dbReference type="UniPathway" id="UPA00032">
    <property type="reaction ID" value="UER00493"/>
</dbReference>
<evidence type="ECO:0000256" key="5">
    <source>
        <dbReference type="ARBA" id="ARBA00022679"/>
    </source>
</evidence>
<keyword evidence="5 14" id="KW-0808">Transferase</keyword>
<dbReference type="NCBIfam" id="NF008658">
    <property type="entry name" value="PRK11658.1"/>
    <property type="match status" value="1"/>
</dbReference>
<dbReference type="InterPro" id="IPR022850">
    <property type="entry name" value="ArnB_NH2Trfase"/>
</dbReference>
<feature type="active site" description="Proton acceptor" evidence="15">
    <location>
        <position position="182"/>
    </location>
</feature>
<dbReference type="Gene3D" id="3.90.1150.10">
    <property type="entry name" value="Aspartate Aminotransferase, domain 1"/>
    <property type="match status" value="1"/>
</dbReference>
<dbReference type="FunFam" id="3.40.640.10:FF:000040">
    <property type="entry name" value="UDP-4-amino-4-deoxy-L-arabinose--oxoglutarate aminotransferase"/>
    <property type="match status" value="1"/>
</dbReference>
<feature type="modified residue" description="N6-(pyridoxal phosphate)lysine" evidence="14 16">
    <location>
        <position position="182"/>
    </location>
</feature>
<dbReference type="HAMAP" id="MF_01167">
    <property type="entry name" value="ArnB_transfer"/>
    <property type="match status" value="1"/>
</dbReference>
<evidence type="ECO:0000256" key="9">
    <source>
        <dbReference type="ARBA" id="ARBA00023251"/>
    </source>
</evidence>
<comment type="cofactor">
    <cofactor evidence="1 14">
        <name>pyridoxal 5'-phosphate</name>
        <dbReference type="ChEBI" id="CHEBI:597326"/>
    </cofactor>
</comment>
<keyword evidence="9 14" id="KW-0046">Antibiotic resistance</keyword>
<dbReference type="CDD" id="cd00616">
    <property type="entry name" value="AHBA_syn"/>
    <property type="match status" value="1"/>
</dbReference>
<keyword evidence="6 14" id="KW-0663">Pyridoxal phosphate</keyword>
<keyword evidence="18" id="KW-1185">Reference proteome</keyword>
<dbReference type="InterPro" id="IPR015422">
    <property type="entry name" value="PyrdxlP-dep_Trfase_small"/>
</dbReference>
<evidence type="ECO:0000256" key="8">
    <source>
        <dbReference type="ARBA" id="ARBA00023098"/>
    </source>
</evidence>
<dbReference type="AlphaFoldDB" id="A0A7V8L6J8"/>
<evidence type="ECO:0000256" key="1">
    <source>
        <dbReference type="ARBA" id="ARBA00001933"/>
    </source>
</evidence>
<dbReference type="OrthoDB" id="9804264at2"/>
<dbReference type="EMBL" id="JSXC01000011">
    <property type="protein sequence ID" value="KHN54736.1"/>
    <property type="molecule type" value="Genomic_DNA"/>
</dbReference>
<evidence type="ECO:0000256" key="7">
    <source>
        <dbReference type="ARBA" id="ARBA00022985"/>
    </source>
</evidence>
<evidence type="ECO:0000313" key="17">
    <source>
        <dbReference type="EMBL" id="KHN54736.1"/>
    </source>
</evidence>
<reference evidence="17 18" key="1">
    <citation type="submission" date="2014-10" db="EMBL/GenBank/DDBJ databases">
        <title>Genome sequence of Pectobacterium carotovorum M022.</title>
        <authorList>
            <person name="Chan K.-G."/>
            <person name="Tan W.-S."/>
        </authorList>
    </citation>
    <scope>NUCLEOTIDE SEQUENCE [LARGE SCALE GENOMIC DNA]</scope>
    <source>
        <strain evidence="17 18">M022</strain>
    </source>
</reference>
<comment type="similarity">
    <text evidence="13 14">Belongs to the DegT/DnrJ/EryC1 family. ArnB subfamily.</text>
</comment>
<evidence type="ECO:0000256" key="13">
    <source>
        <dbReference type="ARBA" id="ARBA00061345"/>
    </source>
</evidence>
<accession>A0A7V8L6J8</accession>
<keyword evidence="8 14" id="KW-0443">Lipid metabolism</keyword>
<keyword evidence="7 14" id="KW-0448">Lipopolysaccharide biosynthesis</keyword>
<evidence type="ECO:0000256" key="10">
    <source>
        <dbReference type="ARBA" id="ARBA00050493"/>
    </source>
</evidence>
<keyword evidence="4 14" id="KW-0032">Aminotransferase</keyword>